<reference evidence="3 4" key="1">
    <citation type="submission" date="2006-02" db="EMBL/GenBank/DDBJ databases">
        <authorList>
            <person name="Waterbury J."/>
            <person name="Ferriera S."/>
            <person name="Johnson J."/>
            <person name="Kravitz S."/>
            <person name="Halpern A."/>
            <person name="Remington K."/>
            <person name="Beeson K."/>
            <person name="Tran B."/>
            <person name="Rogers Y.-H."/>
            <person name="Friedman R."/>
            <person name="Venter J.C."/>
        </authorList>
    </citation>
    <scope>NUCLEOTIDE SEQUENCE [LARGE SCALE GENOMIC DNA]</scope>
    <source>
        <strain evidence="3 4">Nb-231</strain>
    </source>
</reference>
<accession>A4BPJ7</accession>
<dbReference type="Pfam" id="PF20232">
    <property type="entry name" value="T6SS_FHA_C"/>
    <property type="match status" value="1"/>
</dbReference>
<evidence type="ECO:0000313" key="4">
    <source>
        <dbReference type="Proteomes" id="UP000003374"/>
    </source>
</evidence>
<gene>
    <name evidence="3" type="ORF">NB231_12199</name>
</gene>
<dbReference type="AlphaFoldDB" id="A4BPJ7"/>
<dbReference type="InterPro" id="IPR008984">
    <property type="entry name" value="SMAD_FHA_dom_sf"/>
</dbReference>
<evidence type="ECO:0000256" key="1">
    <source>
        <dbReference type="SAM" id="MobiDB-lite"/>
    </source>
</evidence>
<comment type="caution">
    <text evidence="3">The sequence shown here is derived from an EMBL/GenBank/DDBJ whole genome shotgun (WGS) entry which is preliminary data.</text>
</comment>
<feature type="domain" description="FHA" evidence="2">
    <location>
        <begin position="28"/>
        <end position="78"/>
    </location>
</feature>
<dbReference type="Proteomes" id="UP000003374">
    <property type="component" value="Unassembled WGS sequence"/>
</dbReference>
<dbReference type="HOGENOM" id="CLU_023667_2_1_6"/>
<dbReference type="InterPro" id="IPR017735">
    <property type="entry name" value="T6SS_FHA"/>
</dbReference>
<dbReference type="CDD" id="cd00060">
    <property type="entry name" value="FHA"/>
    <property type="match status" value="1"/>
</dbReference>
<protein>
    <submittedName>
        <fullName evidence="3">Putative secreted protein</fullName>
    </submittedName>
</protein>
<keyword evidence="4" id="KW-1185">Reference proteome</keyword>
<dbReference type="SUPFAM" id="SSF49879">
    <property type="entry name" value="SMAD/FHA domain"/>
    <property type="match status" value="1"/>
</dbReference>
<dbReference type="SMART" id="SM00240">
    <property type="entry name" value="FHA"/>
    <property type="match status" value="1"/>
</dbReference>
<dbReference type="EMBL" id="AAOF01000003">
    <property type="protein sequence ID" value="EAR22498.1"/>
    <property type="molecule type" value="Genomic_DNA"/>
</dbReference>
<evidence type="ECO:0000313" key="3">
    <source>
        <dbReference type="EMBL" id="EAR22498.1"/>
    </source>
</evidence>
<dbReference type="NCBIfam" id="TIGR03354">
    <property type="entry name" value="VI_FHA"/>
    <property type="match status" value="1"/>
</dbReference>
<dbReference type="PROSITE" id="PS50006">
    <property type="entry name" value="FHA_DOMAIN"/>
    <property type="match status" value="1"/>
</dbReference>
<sequence length="476" mass="52874">MQLSLTVIGPEAERLGQDATKSWVDAGGTIGRSENNDWMLPDPKQEISRCHARIRFSGTVFYLEDASANGVFLNNRGNRLDPFSAHRLEDGEQIFIGDYRIAVAIRDESAAVAMPALVRTAIDDSDAAPDPLELLGGAVQGEGCDGEYAEPVCRGDSFLQDHFAPPEVRWDELSAPEPLPSQGQAPAVGQDAAGIPPDWWKQLPGQEEERLPPESGRASALGAAPPPESTERPIAPSTGEEVGRCEHNRKSALNAPPQPPYSGAMPPSQPLEAEEEDALKALLAGAGVDSSHITPELAETLGQLLRITVHGLMDLLRARMEIKNQFRMPMTLIEAHENNPLKFSTNAEDALHNLLVKKNPDYLGPVAAFRASFEDLRHHQMALLAGMRKAFFVMLDHFDPEELERLFDEKRDGRPIIGKIMQRRNWELYRDLFEDIHKDTERYFNRLFGDAFVTAYEKQMEDLKMAARGKAPHRHD</sequence>
<proteinExistence type="predicted"/>
<dbReference type="InterPro" id="IPR046883">
    <property type="entry name" value="T6SS_FHA_C"/>
</dbReference>
<dbReference type="eggNOG" id="COG3456">
    <property type="taxonomic scope" value="Bacteria"/>
</dbReference>
<dbReference type="InterPro" id="IPR000253">
    <property type="entry name" value="FHA_dom"/>
</dbReference>
<dbReference type="Gene3D" id="2.60.200.20">
    <property type="match status" value="1"/>
</dbReference>
<dbReference type="Pfam" id="PF00498">
    <property type="entry name" value="FHA"/>
    <property type="match status" value="1"/>
</dbReference>
<evidence type="ECO:0000259" key="2">
    <source>
        <dbReference type="PROSITE" id="PS50006"/>
    </source>
</evidence>
<dbReference type="STRING" id="314278.NB231_12199"/>
<organism evidence="3 4">
    <name type="scientific">Nitrococcus mobilis Nb-231</name>
    <dbReference type="NCBI Taxonomy" id="314278"/>
    <lineage>
        <taxon>Bacteria</taxon>
        <taxon>Pseudomonadati</taxon>
        <taxon>Pseudomonadota</taxon>
        <taxon>Gammaproteobacteria</taxon>
        <taxon>Chromatiales</taxon>
        <taxon>Ectothiorhodospiraceae</taxon>
        <taxon>Nitrococcus</taxon>
    </lineage>
</organism>
<feature type="region of interest" description="Disordered" evidence="1">
    <location>
        <begin position="172"/>
        <end position="274"/>
    </location>
</feature>
<dbReference type="eggNOG" id="COG1716">
    <property type="taxonomic scope" value="Bacteria"/>
</dbReference>
<name>A4BPJ7_9GAMM</name>